<dbReference type="Gene3D" id="1.10.10.1320">
    <property type="entry name" value="Anti-sigma factor, zinc-finger domain"/>
    <property type="match status" value="1"/>
</dbReference>
<dbReference type="InterPro" id="IPR016024">
    <property type="entry name" value="ARM-type_fold"/>
</dbReference>
<dbReference type="Gene3D" id="1.25.10.10">
    <property type="entry name" value="Leucine-rich Repeat Variant"/>
    <property type="match status" value="1"/>
</dbReference>
<dbReference type="OrthoDB" id="2679416at2"/>
<organism evidence="3 4">
    <name type="scientific">Opitutus terrae (strain DSM 11246 / JCM 15787 / PB90-1)</name>
    <dbReference type="NCBI Taxonomy" id="452637"/>
    <lineage>
        <taxon>Bacteria</taxon>
        <taxon>Pseudomonadati</taxon>
        <taxon>Verrucomicrobiota</taxon>
        <taxon>Opitutia</taxon>
        <taxon>Opitutales</taxon>
        <taxon>Opitutaceae</taxon>
        <taxon>Opitutus</taxon>
    </lineage>
</organism>
<dbReference type="Proteomes" id="UP000007013">
    <property type="component" value="Chromosome"/>
</dbReference>
<accession>B1ZSL3</accession>
<keyword evidence="1" id="KW-0812">Transmembrane</keyword>
<dbReference type="Pfam" id="PF13490">
    <property type="entry name" value="zf-HC2"/>
    <property type="match status" value="1"/>
</dbReference>
<dbReference type="EMBL" id="CP001032">
    <property type="protein sequence ID" value="ACB73870.1"/>
    <property type="molecule type" value="Genomic_DNA"/>
</dbReference>
<keyword evidence="4" id="KW-1185">Reference proteome</keyword>
<feature type="transmembrane region" description="Helical" evidence="1">
    <location>
        <begin position="95"/>
        <end position="115"/>
    </location>
</feature>
<dbReference type="InterPro" id="IPR027383">
    <property type="entry name" value="Znf_put"/>
</dbReference>
<proteinExistence type="predicted"/>
<dbReference type="HOGENOM" id="CLU_085658_0_0_0"/>
<sequence length="267" mass="29499">MNCDRAQERFNELLDHRLDEATTAEVREHLASCPDCQREYSSLAQTLAALDQLPAAKPGPRLRTHFYAMLEEEKNSAASIRAAVVRRQHAQRMTLWRWILSPVAVAAIALAGFHFGTRVGGTDDGTKQQLAEMKTKLESIDQLVGISLLQQRSTSERLQTVLATLDQKNPDPKIISNLIGALALDPSVNVRLSALDALYPHANQQVVRSGVLASLPREQNPLVQVAMIDFLVAARDRDATPELEKLARNETIDKAVRDAAKRGLAQL</sequence>
<evidence type="ECO:0000313" key="3">
    <source>
        <dbReference type="EMBL" id="ACB73870.1"/>
    </source>
</evidence>
<dbReference type="InterPro" id="IPR041916">
    <property type="entry name" value="Anti_sigma_zinc_sf"/>
</dbReference>
<evidence type="ECO:0000256" key="1">
    <source>
        <dbReference type="SAM" id="Phobius"/>
    </source>
</evidence>
<keyword evidence="1" id="KW-0472">Membrane</keyword>
<gene>
    <name evidence="3" type="ordered locus">Oter_0580</name>
</gene>
<dbReference type="eggNOG" id="COG5660">
    <property type="taxonomic scope" value="Bacteria"/>
</dbReference>
<keyword evidence="1" id="KW-1133">Transmembrane helix</keyword>
<dbReference type="RefSeq" id="WP_012373408.1">
    <property type="nucleotide sequence ID" value="NC_010571.1"/>
</dbReference>
<feature type="domain" description="Putative zinc-finger" evidence="2">
    <location>
        <begin position="3"/>
        <end position="37"/>
    </location>
</feature>
<name>B1ZSL3_OPITP</name>
<dbReference type="AlphaFoldDB" id="B1ZSL3"/>
<dbReference type="KEGG" id="ote:Oter_0580"/>
<protein>
    <submittedName>
        <fullName evidence="3">Anti-ECFsigma factor, ChrR</fullName>
    </submittedName>
</protein>
<reference evidence="3 4" key="1">
    <citation type="journal article" date="2011" name="J. Bacteriol.">
        <title>Genome sequence of the verrucomicrobium Opitutus terrae PB90-1, an abundant inhabitant of rice paddy soil ecosystems.</title>
        <authorList>
            <person name="van Passel M.W."/>
            <person name="Kant R."/>
            <person name="Palva A."/>
            <person name="Copeland A."/>
            <person name="Lucas S."/>
            <person name="Lapidus A."/>
            <person name="Glavina del Rio T."/>
            <person name="Pitluck S."/>
            <person name="Goltsman E."/>
            <person name="Clum A."/>
            <person name="Sun H."/>
            <person name="Schmutz J."/>
            <person name="Larimer F.W."/>
            <person name="Land M.L."/>
            <person name="Hauser L."/>
            <person name="Kyrpides N."/>
            <person name="Mikhailova N."/>
            <person name="Richardson P.P."/>
            <person name="Janssen P.H."/>
            <person name="de Vos W.M."/>
            <person name="Smidt H."/>
        </authorList>
    </citation>
    <scope>NUCLEOTIDE SEQUENCE [LARGE SCALE GENOMIC DNA]</scope>
    <source>
        <strain evidence="4">DSM 11246 / JCM 15787 / PB90-1</strain>
    </source>
</reference>
<evidence type="ECO:0000259" key="2">
    <source>
        <dbReference type="Pfam" id="PF13490"/>
    </source>
</evidence>
<evidence type="ECO:0000313" key="4">
    <source>
        <dbReference type="Proteomes" id="UP000007013"/>
    </source>
</evidence>
<dbReference type="InterPro" id="IPR011989">
    <property type="entry name" value="ARM-like"/>
</dbReference>
<dbReference type="SUPFAM" id="SSF48371">
    <property type="entry name" value="ARM repeat"/>
    <property type="match status" value="1"/>
</dbReference>
<dbReference type="STRING" id="452637.Oter_0580"/>